<dbReference type="InterPro" id="IPR002669">
    <property type="entry name" value="UreD"/>
</dbReference>
<accession>A0ABV6N379</accession>
<sequence length="264" mass="27699">MRARAWLTVEFRGGRTVLSELRSAAPLTMLPQRSLLRRGADTAVVHLVSSATAPLGGDDLSLEVRVGPGAHLQLRGIAATLALPGHGGERSHASITFDIDVNATVEFLPEPTVVTARASHSSVISARLADTARLRLREVLVLGRVGEQPGSLDSTVEVVRGETPLLRQRIDIGDPALTASAAYLAGHRVLATELLVWGEDPAVAHSDDWWSLAPLARGGSLATALAGDAVTAQRRLAAAVVAHPGLAAPTTARSAPSFHSGRRF</sequence>
<dbReference type="RefSeq" id="WP_379794455.1">
    <property type="nucleotide sequence ID" value="NZ_JBHLUD010000013.1"/>
</dbReference>
<proteinExistence type="inferred from homology"/>
<protein>
    <recommendedName>
        <fullName evidence="3">Urease accessory protein UreD</fullName>
    </recommendedName>
</protein>
<evidence type="ECO:0000256" key="2">
    <source>
        <dbReference type="ARBA" id="ARBA00023186"/>
    </source>
</evidence>
<organism evidence="4 5">
    <name type="scientific">Kutzneria chonburiensis</name>
    <dbReference type="NCBI Taxonomy" id="1483604"/>
    <lineage>
        <taxon>Bacteria</taxon>
        <taxon>Bacillati</taxon>
        <taxon>Actinomycetota</taxon>
        <taxon>Actinomycetes</taxon>
        <taxon>Pseudonocardiales</taxon>
        <taxon>Pseudonocardiaceae</taxon>
        <taxon>Kutzneria</taxon>
    </lineage>
</organism>
<dbReference type="EMBL" id="JBHLUD010000013">
    <property type="protein sequence ID" value="MFC0547025.1"/>
    <property type="molecule type" value="Genomic_DNA"/>
</dbReference>
<comment type="function">
    <text evidence="3">Required for maturation of urease via the functional incorporation of the urease nickel metallocenter.</text>
</comment>
<dbReference type="PANTHER" id="PTHR33643">
    <property type="entry name" value="UREASE ACCESSORY PROTEIN D"/>
    <property type="match status" value="1"/>
</dbReference>
<gene>
    <name evidence="3" type="primary">ureD</name>
    <name evidence="4" type="ORF">ACFFH7_36330</name>
</gene>
<evidence type="ECO:0000313" key="5">
    <source>
        <dbReference type="Proteomes" id="UP001589810"/>
    </source>
</evidence>
<evidence type="ECO:0000256" key="1">
    <source>
        <dbReference type="ARBA" id="ARBA00007177"/>
    </source>
</evidence>
<comment type="caution">
    <text evidence="4">The sequence shown here is derived from an EMBL/GenBank/DDBJ whole genome shotgun (WGS) entry which is preliminary data.</text>
</comment>
<dbReference type="PANTHER" id="PTHR33643:SF1">
    <property type="entry name" value="UREASE ACCESSORY PROTEIN D"/>
    <property type="match status" value="1"/>
</dbReference>
<evidence type="ECO:0000256" key="3">
    <source>
        <dbReference type="HAMAP-Rule" id="MF_01384"/>
    </source>
</evidence>
<keyword evidence="3" id="KW-0996">Nickel insertion</keyword>
<dbReference type="HAMAP" id="MF_01384">
    <property type="entry name" value="UreD"/>
    <property type="match status" value="1"/>
</dbReference>
<comment type="similarity">
    <text evidence="1 3">Belongs to the UreD family.</text>
</comment>
<reference evidence="4 5" key="1">
    <citation type="submission" date="2024-09" db="EMBL/GenBank/DDBJ databases">
        <authorList>
            <person name="Sun Q."/>
            <person name="Mori K."/>
        </authorList>
    </citation>
    <scope>NUCLEOTIDE SEQUENCE [LARGE SCALE GENOMIC DNA]</scope>
    <source>
        <strain evidence="4 5">TBRC 1432</strain>
    </source>
</reference>
<name>A0ABV6N379_9PSEU</name>
<dbReference type="Pfam" id="PF01774">
    <property type="entry name" value="UreD"/>
    <property type="match status" value="1"/>
</dbReference>
<keyword evidence="5" id="KW-1185">Reference proteome</keyword>
<keyword evidence="3" id="KW-0963">Cytoplasm</keyword>
<evidence type="ECO:0000313" key="4">
    <source>
        <dbReference type="EMBL" id="MFC0547025.1"/>
    </source>
</evidence>
<dbReference type="Proteomes" id="UP001589810">
    <property type="component" value="Unassembled WGS sequence"/>
</dbReference>
<keyword evidence="2 3" id="KW-0143">Chaperone</keyword>
<comment type="subunit">
    <text evidence="3">UreD, UreF and UreG form a complex that acts as a GTP-hydrolysis-dependent molecular chaperone, activating the urease apoprotein by helping to assemble the nickel containing metallocenter of UreC. The UreE protein probably delivers the nickel.</text>
</comment>
<comment type="subcellular location">
    <subcellularLocation>
        <location evidence="3">Cytoplasm</location>
    </subcellularLocation>
</comment>